<accession>A0A243W513</accession>
<feature type="non-terminal residue" evidence="1">
    <location>
        <position position="123"/>
    </location>
</feature>
<evidence type="ECO:0000313" key="2">
    <source>
        <dbReference type="Proteomes" id="UP000194873"/>
    </source>
</evidence>
<dbReference type="EMBL" id="MTSE01000062">
    <property type="protein sequence ID" value="OUJ67847.1"/>
    <property type="molecule type" value="Genomic_DNA"/>
</dbReference>
<dbReference type="AlphaFoldDB" id="A0A243W513"/>
<dbReference type="Proteomes" id="UP000194873">
    <property type="component" value="Unassembled WGS sequence"/>
</dbReference>
<protein>
    <submittedName>
        <fullName evidence="1">Uncharacterized protein</fullName>
    </submittedName>
</protein>
<keyword evidence="2" id="KW-1185">Reference proteome</keyword>
<gene>
    <name evidence="1" type="ORF">BXP70_28490</name>
</gene>
<name>A0A243W513_9BACT</name>
<dbReference type="OrthoDB" id="889740at2"/>
<reference evidence="1 2" key="1">
    <citation type="submission" date="2017-01" db="EMBL/GenBank/DDBJ databases">
        <title>A new Hymenobacter.</title>
        <authorList>
            <person name="Liang Y."/>
            <person name="Feng F."/>
        </authorList>
    </citation>
    <scope>NUCLEOTIDE SEQUENCE [LARGE SCALE GENOMIC DNA]</scope>
    <source>
        <strain evidence="1">MIMBbqt21</strain>
    </source>
</reference>
<organism evidence="1 2">
    <name type="scientific">Hymenobacter crusticola</name>
    <dbReference type="NCBI Taxonomy" id="1770526"/>
    <lineage>
        <taxon>Bacteria</taxon>
        <taxon>Pseudomonadati</taxon>
        <taxon>Bacteroidota</taxon>
        <taxon>Cytophagia</taxon>
        <taxon>Cytophagales</taxon>
        <taxon>Hymenobacteraceae</taxon>
        <taxon>Hymenobacter</taxon>
    </lineage>
</organism>
<dbReference type="RefSeq" id="WP_143436772.1">
    <property type="nucleotide sequence ID" value="NZ_MTSE01000062.1"/>
</dbReference>
<sequence>MEKSIAAASAPTLAPTFRVQTLAVHLGLALLRVHLSELLRDAVFAEDERLRANDAIYQMEDTKRLQVWQRNVNRVLYERQLAQAVINREQRGRTSDYAGAVTAAGQEAAFTAETGLSYAELLR</sequence>
<proteinExistence type="predicted"/>
<evidence type="ECO:0000313" key="1">
    <source>
        <dbReference type="EMBL" id="OUJ67847.1"/>
    </source>
</evidence>
<comment type="caution">
    <text evidence="1">The sequence shown here is derived from an EMBL/GenBank/DDBJ whole genome shotgun (WGS) entry which is preliminary data.</text>
</comment>